<gene>
    <name evidence="2" type="ORF">VTK73DRAFT_7916</name>
</gene>
<evidence type="ECO:0000256" key="1">
    <source>
        <dbReference type="SAM" id="MobiDB-lite"/>
    </source>
</evidence>
<organism evidence="2 3">
    <name type="scientific">Phialemonium thermophilum</name>
    <dbReference type="NCBI Taxonomy" id="223376"/>
    <lineage>
        <taxon>Eukaryota</taxon>
        <taxon>Fungi</taxon>
        <taxon>Dikarya</taxon>
        <taxon>Ascomycota</taxon>
        <taxon>Pezizomycotina</taxon>
        <taxon>Sordariomycetes</taxon>
        <taxon>Sordariomycetidae</taxon>
        <taxon>Cephalothecales</taxon>
        <taxon>Cephalothecaceae</taxon>
        <taxon>Phialemonium</taxon>
    </lineage>
</organism>
<dbReference type="Proteomes" id="UP001586593">
    <property type="component" value="Unassembled WGS sequence"/>
</dbReference>
<protein>
    <submittedName>
        <fullName evidence="2">Uncharacterized protein</fullName>
    </submittedName>
</protein>
<sequence length="220" mass="23195">MHMMSCVSPRRRGVDGEALAARQDGRAGAPDLEWSQRPFRGLGDLSFRPAPYTTASQETSRRRTHASHPVLSLARLGSQKGMEAVFLSGPCSDRLLPFSGGASGACNALLTNSRSVQFFPSNGKKSVWGRGGNHKIWGSYCFNPSISPGERCVGPITTDEKCTGVVWTSPKERLGAGKVLRGDIICRDALGATSPSGGPAAPAGQTHRCGEARGGILASE</sequence>
<feature type="region of interest" description="Disordered" evidence="1">
    <location>
        <begin position="45"/>
        <end position="68"/>
    </location>
</feature>
<dbReference type="EMBL" id="JAZHXJ010000533">
    <property type="protein sequence ID" value="KAL1858140.1"/>
    <property type="molecule type" value="Genomic_DNA"/>
</dbReference>
<name>A0ABR3WBX1_9PEZI</name>
<keyword evidence="3" id="KW-1185">Reference proteome</keyword>
<evidence type="ECO:0000313" key="3">
    <source>
        <dbReference type="Proteomes" id="UP001586593"/>
    </source>
</evidence>
<reference evidence="2 3" key="1">
    <citation type="journal article" date="2024" name="Commun. Biol.">
        <title>Comparative genomic analysis of thermophilic fungi reveals convergent evolutionary adaptations and gene losses.</title>
        <authorList>
            <person name="Steindorff A.S."/>
            <person name="Aguilar-Pontes M.V."/>
            <person name="Robinson A.J."/>
            <person name="Andreopoulos B."/>
            <person name="LaButti K."/>
            <person name="Kuo A."/>
            <person name="Mondo S."/>
            <person name="Riley R."/>
            <person name="Otillar R."/>
            <person name="Haridas S."/>
            <person name="Lipzen A."/>
            <person name="Grimwood J."/>
            <person name="Schmutz J."/>
            <person name="Clum A."/>
            <person name="Reid I.D."/>
            <person name="Moisan M.C."/>
            <person name="Butler G."/>
            <person name="Nguyen T.T.M."/>
            <person name="Dewar K."/>
            <person name="Conant G."/>
            <person name="Drula E."/>
            <person name="Henrissat B."/>
            <person name="Hansel C."/>
            <person name="Singer S."/>
            <person name="Hutchinson M.I."/>
            <person name="de Vries R.P."/>
            <person name="Natvig D.O."/>
            <person name="Powell A.J."/>
            <person name="Tsang A."/>
            <person name="Grigoriev I.V."/>
        </authorList>
    </citation>
    <scope>NUCLEOTIDE SEQUENCE [LARGE SCALE GENOMIC DNA]</scope>
    <source>
        <strain evidence="2 3">ATCC 24622</strain>
    </source>
</reference>
<comment type="caution">
    <text evidence="2">The sequence shown here is derived from an EMBL/GenBank/DDBJ whole genome shotgun (WGS) entry which is preliminary data.</text>
</comment>
<accession>A0ABR3WBX1</accession>
<evidence type="ECO:0000313" key="2">
    <source>
        <dbReference type="EMBL" id="KAL1858140.1"/>
    </source>
</evidence>
<proteinExistence type="predicted"/>